<organism evidence="1 2">
    <name type="scientific">Mucor saturninus</name>
    <dbReference type="NCBI Taxonomy" id="64648"/>
    <lineage>
        <taxon>Eukaryota</taxon>
        <taxon>Fungi</taxon>
        <taxon>Fungi incertae sedis</taxon>
        <taxon>Mucoromycota</taxon>
        <taxon>Mucoromycotina</taxon>
        <taxon>Mucoromycetes</taxon>
        <taxon>Mucorales</taxon>
        <taxon>Mucorineae</taxon>
        <taxon>Mucoraceae</taxon>
        <taxon>Mucor</taxon>
    </lineage>
</organism>
<reference evidence="1" key="1">
    <citation type="submission" date="2020-12" db="EMBL/GenBank/DDBJ databases">
        <title>Metabolic potential, ecology and presence of endohyphal bacteria is reflected in genomic diversity of Mucoromycotina.</title>
        <authorList>
            <person name="Muszewska A."/>
            <person name="Okrasinska A."/>
            <person name="Steczkiewicz K."/>
            <person name="Drgas O."/>
            <person name="Orlowska M."/>
            <person name="Perlinska-Lenart U."/>
            <person name="Aleksandrzak-Piekarczyk T."/>
            <person name="Szatraj K."/>
            <person name="Zielenkiewicz U."/>
            <person name="Pilsyk S."/>
            <person name="Malc E."/>
            <person name="Mieczkowski P."/>
            <person name="Kruszewska J.S."/>
            <person name="Biernat P."/>
            <person name="Pawlowska J."/>
        </authorList>
    </citation>
    <scope>NUCLEOTIDE SEQUENCE</scope>
    <source>
        <strain evidence="1">WA0000017839</strain>
    </source>
</reference>
<dbReference type="Proteomes" id="UP000603453">
    <property type="component" value="Unassembled WGS sequence"/>
</dbReference>
<proteinExistence type="predicted"/>
<sequence>MESRSEGPEEILEQLSKMNKVDGLNAMVTLMKEVGMLIVRTSDATLSLAVEVNGEVFIDSTPLPVLEEFGSDVLTSTEYLPIFSKEDVLNKETLHGVLGSAKGPKSKE</sequence>
<protein>
    <submittedName>
        <fullName evidence="1">Uncharacterized protein</fullName>
    </submittedName>
</protein>
<keyword evidence="2" id="KW-1185">Reference proteome</keyword>
<evidence type="ECO:0000313" key="1">
    <source>
        <dbReference type="EMBL" id="KAG2195158.1"/>
    </source>
</evidence>
<dbReference type="EMBL" id="JAEPRD010000178">
    <property type="protein sequence ID" value="KAG2195158.1"/>
    <property type="molecule type" value="Genomic_DNA"/>
</dbReference>
<comment type="caution">
    <text evidence="1">The sequence shown here is derived from an EMBL/GenBank/DDBJ whole genome shotgun (WGS) entry which is preliminary data.</text>
</comment>
<name>A0A8H7UWY6_9FUNG</name>
<accession>A0A8H7UWY6</accession>
<dbReference type="AlphaFoldDB" id="A0A8H7UWY6"/>
<evidence type="ECO:0000313" key="2">
    <source>
        <dbReference type="Proteomes" id="UP000603453"/>
    </source>
</evidence>
<gene>
    <name evidence="1" type="ORF">INT47_006607</name>
</gene>